<dbReference type="InParanoid" id="G4YQT9"/>
<dbReference type="AlphaFoldDB" id="G4YQT9"/>
<proteinExistence type="predicted"/>
<evidence type="ECO:0000313" key="2">
    <source>
        <dbReference type="Proteomes" id="UP000002640"/>
    </source>
</evidence>
<evidence type="ECO:0000313" key="1">
    <source>
        <dbReference type="EMBL" id="EGZ30460.1"/>
    </source>
</evidence>
<gene>
    <name evidence="1" type="ORF">PHYSODRAFT_468540</name>
</gene>
<organism evidence="1 2">
    <name type="scientific">Phytophthora sojae (strain P6497)</name>
    <name type="common">Soybean stem and root rot agent</name>
    <name type="synonym">Phytophthora megasperma f. sp. glycines</name>
    <dbReference type="NCBI Taxonomy" id="1094619"/>
    <lineage>
        <taxon>Eukaryota</taxon>
        <taxon>Sar</taxon>
        <taxon>Stramenopiles</taxon>
        <taxon>Oomycota</taxon>
        <taxon>Peronosporomycetes</taxon>
        <taxon>Peronosporales</taxon>
        <taxon>Peronosporaceae</taxon>
        <taxon>Phytophthora</taxon>
    </lineage>
</organism>
<keyword evidence="2" id="KW-1185">Reference proteome</keyword>
<dbReference type="KEGG" id="psoj:PHYSODRAFT_468540"/>
<protein>
    <submittedName>
        <fullName evidence="1">Uncharacterized protein</fullName>
    </submittedName>
</protein>
<dbReference type="EMBL" id="JH159151">
    <property type="protein sequence ID" value="EGZ30460.1"/>
    <property type="molecule type" value="Genomic_DNA"/>
</dbReference>
<dbReference type="RefSeq" id="XP_009517735.1">
    <property type="nucleotide sequence ID" value="XM_009519440.1"/>
</dbReference>
<dbReference type="Proteomes" id="UP000002640">
    <property type="component" value="Unassembled WGS sequence"/>
</dbReference>
<sequence length="56" mass="6272">QNFTHTHPTTRTQASLYLTTKTLPLDEQDLEDVKTLTDASVSSKHITNFLNEKIGA</sequence>
<feature type="non-terminal residue" evidence="1">
    <location>
        <position position="1"/>
    </location>
</feature>
<reference evidence="1 2" key="1">
    <citation type="journal article" date="2006" name="Science">
        <title>Phytophthora genome sequences uncover evolutionary origins and mechanisms of pathogenesis.</title>
        <authorList>
            <person name="Tyler B.M."/>
            <person name="Tripathy S."/>
            <person name="Zhang X."/>
            <person name="Dehal P."/>
            <person name="Jiang R.H."/>
            <person name="Aerts A."/>
            <person name="Arredondo F.D."/>
            <person name="Baxter L."/>
            <person name="Bensasson D."/>
            <person name="Beynon J.L."/>
            <person name="Chapman J."/>
            <person name="Damasceno C.M."/>
            <person name="Dorrance A.E."/>
            <person name="Dou D."/>
            <person name="Dickerman A.W."/>
            <person name="Dubchak I.L."/>
            <person name="Garbelotto M."/>
            <person name="Gijzen M."/>
            <person name="Gordon S.G."/>
            <person name="Govers F."/>
            <person name="Grunwald N.J."/>
            <person name="Huang W."/>
            <person name="Ivors K.L."/>
            <person name="Jones R.W."/>
            <person name="Kamoun S."/>
            <person name="Krampis K."/>
            <person name="Lamour K.H."/>
            <person name="Lee M.K."/>
            <person name="McDonald W.H."/>
            <person name="Medina M."/>
            <person name="Meijer H.J."/>
            <person name="Nordberg E.K."/>
            <person name="Maclean D.J."/>
            <person name="Ospina-Giraldo M.D."/>
            <person name="Morris P.F."/>
            <person name="Phuntumart V."/>
            <person name="Putnam N.H."/>
            <person name="Rash S."/>
            <person name="Rose J.K."/>
            <person name="Sakihama Y."/>
            <person name="Salamov A.A."/>
            <person name="Savidor A."/>
            <person name="Scheuring C.F."/>
            <person name="Smith B.M."/>
            <person name="Sobral B.W."/>
            <person name="Terry A."/>
            <person name="Torto-Alalibo T.A."/>
            <person name="Win J."/>
            <person name="Xu Z."/>
            <person name="Zhang H."/>
            <person name="Grigoriev I.V."/>
            <person name="Rokhsar D.S."/>
            <person name="Boore J.L."/>
        </authorList>
    </citation>
    <scope>NUCLEOTIDE SEQUENCE [LARGE SCALE GENOMIC DNA]</scope>
    <source>
        <strain evidence="1 2">P6497</strain>
    </source>
</reference>
<name>G4YQT9_PHYSP</name>
<accession>G4YQT9</accession>
<dbReference type="GeneID" id="20653699"/>